<dbReference type="EMBL" id="CDSF01000140">
    <property type="protein sequence ID" value="CEP03092.1"/>
    <property type="molecule type" value="Genomic_DNA"/>
</dbReference>
<dbReference type="AlphaFoldDB" id="A0A0G4J6B9"/>
<proteinExistence type="predicted"/>
<reference evidence="1 2" key="1">
    <citation type="submission" date="2015-02" db="EMBL/GenBank/DDBJ databases">
        <authorList>
            <person name="Chooi Y.-H."/>
        </authorList>
    </citation>
    <scope>NUCLEOTIDE SEQUENCE [LARGE SCALE GENOMIC DNA]</scope>
    <source>
        <strain evidence="1">E3</strain>
    </source>
</reference>
<organism evidence="1 2">
    <name type="scientific">Plasmodiophora brassicae</name>
    <name type="common">Clubroot disease agent</name>
    <dbReference type="NCBI Taxonomy" id="37360"/>
    <lineage>
        <taxon>Eukaryota</taxon>
        <taxon>Sar</taxon>
        <taxon>Rhizaria</taxon>
        <taxon>Endomyxa</taxon>
        <taxon>Phytomyxea</taxon>
        <taxon>Plasmodiophorida</taxon>
        <taxon>Plasmodiophoridae</taxon>
        <taxon>Plasmodiophora</taxon>
    </lineage>
</organism>
<keyword evidence="2" id="KW-1185">Reference proteome</keyword>
<protein>
    <submittedName>
        <fullName evidence="1">Uncharacterized protein</fullName>
    </submittedName>
</protein>
<evidence type="ECO:0000313" key="2">
    <source>
        <dbReference type="Proteomes" id="UP000039324"/>
    </source>
</evidence>
<gene>
    <name evidence="1" type="ORF">PBRA_009310</name>
</gene>
<sequence>MSTVVHPYHAYYARLQRRKSAALTGGSALKRGRRSIGPQPFESAELVPVGKCCARAPTVPPSFTQRAPAMVFVGPTALALCALSALVDAGAYNLWNSSNALYIMTNGDPTAITQTTGQSQTFAAANPEWNVFYSLTDGQRMKKDLELLLQVEEGSEAILWMAGGQATRRSRRRIISDPARTSSWFAKRASIKEQPPMIPGLSTVHTLHQRGHAA</sequence>
<evidence type="ECO:0000313" key="1">
    <source>
        <dbReference type="EMBL" id="CEP03092.1"/>
    </source>
</evidence>
<dbReference type="Proteomes" id="UP000039324">
    <property type="component" value="Unassembled WGS sequence"/>
</dbReference>
<name>A0A0G4J6B9_PLABS</name>
<accession>A0A0G4J6B9</accession>